<keyword evidence="2" id="KW-0732">Signal</keyword>
<gene>
    <name evidence="3" type="ORF">GR170_19360</name>
</gene>
<evidence type="ECO:0000256" key="2">
    <source>
        <dbReference type="SAM" id="SignalP"/>
    </source>
</evidence>
<evidence type="ECO:0000256" key="1">
    <source>
        <dbReference type="SAM" id="MobiDB-lite"/>
    </source>
</evidence>
<feature type="region of interest" description="Disordered" evidence="1">
    <location>
        <begin position="65"/>
        <end position="90"/>
    </location>
</feature>
<comment type="caution">
    <text evidence="3">The sequence shown here is derived from an EMBL/GenBank/DDBJ whole genome shotgun (WGS) entry which is preliminary data.</text>
</comment>
<dbReference type="EMBL" id="WUMU01000023">
    <property type="protein sequence ID" value="MXN19999.1"/>
    <property type="molecule type" value="Genomic_DNA"/>
</dbReference>
<keyword evidence="4" id="KW-1185">Reference proteome</keyword>
<sequence length="90" mass="8916">MKRAASLMTALLVATSAGAAAANTDVAAYTNEMVPASVLYSSPRALGPDGSVLSTSGIARLQSAALSDVPGQGDQSRTLTDPAPVTGLPD</sequence>
<reference evidence="3 4" key="1">
    <citation type="submission" date="2019-12" db="EMBL/GenBank/DDBJ databases">
        <authorList>
            <person name="Li M."/>
        </authorList>
    </citation>
    <scope>NUCLEOTIDE SEQUENCE [LARGE SCALE GENOMIC DNA]</scope>
    <source>
        <strain evidence="3 4">GBMRC 2024</strain>
    </source>
</reference>
<dbReference type="Proteomes" id="UP000477911">
    <property type="component" value="Unassembled WGS sequence"/>
</dbReference>
<feature type="chain" id="PRO_5026815767" evidence="2">
    <location>
        <begin position="22"/>
        <end position="90"/>
    </location>
</feature>
<evidence type="ECO:0000313" key="4">
    <source>
        <dbReference type="Proteomes" id="UP000477911"/>
    </source>
</evidence>
<dbReference type="AlphaFoldDB" id="A0A6L7G7T8"/>
<accession>A0A6L7G7T8</accession>
<evidence type="ECO:0000313" key="3">
    <source>
        <dbReference type="EMBL" id="MXN19999.1"/>
    </source>
</evidence>
<dbReference type="RefSeq" id="WP_160896127.1">
    <property type="nucleotide sequence ID" value="NZ_WUMU01000023.1"/>
</dbReference>
<organism evidence="3 4">
    <name type="scientific">Pseudooceanicola albus</name>
    <dbReference type="NCBI Taxonomy" id="2692189"/>
    <lineage>
        <taxon>Bacteria</taxon>
        <taxon>Pseudomonadati</taxon>
        <taxon>Pseudomonadota</taxon>
        <taxon>Alphaproteobacteria</taxon>
        <taxon>Rhodobacterales</taxon>
        <taxon>Paracoccaceae</taxon>
        <taxon>Pseudooceanicola</taxon>
    </lineage>
</organism>
<protein>
    <submittedName>
        <fullName evidence="3">Uncharacterized protein</fullName>
    </submittedName>
</protein>
<feature type="signal peptide" evidence="2">
    <location>
        <begin position="1"/>
        <end position="21"/>
    </location>
</feature>
<proteinExistence type="predicted"/>
<name>A0A6L7G7T8_9RHOB</name>